<evidence type="ECO:0000256" key="5">
    <source>
        <dbReference type="ARBA" id="ARBA00011437"/>
    </source>
</evidence>
<dbReference type="GO" id="GO:0030244">
    <property type="term" value="P:cellulose biosynthetic process"/>
    <property type="evidence" value="ECO:0007669"/>
    <property type="project" value="UniProtKB-KW"/>
</dbReference>
<dbReference type="UniPathway" id="UPA00694"/>
<evidence type="ECO:0000256" key="12">
    <source>
        <dbReference type="ARBA" id="ARBA00022989"/>
    </source>
</evidence>
<evidence type="ECO:0000256" key="16">
    <source>
        <dbReference type="SAM" id="MobiDB-lite"/>
    </source>
</evidence>
<dbReference type="AlphaFoldDB" id="A0A6J5DCL2"/>
<dbReference type="PANTHER" id="PTHR39083">
    <property type="entry name" value="CYCLIC DI-GMP-BINDING PROTEIN"/>
    <property type="match status" value="1"/>
</dbReference>
<evidence type="ECO:0000256" key="6">
    <source>
        <dbReference type="ARBA" id="ARBA00021844"/>
    </source>
</evidence>
<evidence type="ECO:0000256" key="13">
    <source>
        <dbReference type="ARBA" id="ARBA00023136"/>
    </source>
</evidence>
<comment type="subcellular location">
    <subcellularLocation>
        <location evidence="2">Cell inner membrane</location>
        <topology evidence="2">Single-pass membrane protein</topology>
    </subcellularLocation>
</comment>
<keyword evidence="18" id="KW-1185">Reference proteome</keyword>
<evidence type="ECO:0000256" key="15">
    <source>
        <dbReference type="RuleBase" id="RU365021"/>
    </source>
</evidence>
<dbReference type="GO" id="GO:0005886">
    <property type="term" value="C:plasma membrane"/>
    <property type="evidence" value="ECO:0007669"/>
    <property type="project" value="UniProtKB-SubCell"/>
</dbReference>
<keyword evidence="9 15" id="KW-0973">c-di-GMP</keyword>
<evidence type="ECO:0000313" key="18">
    <source>
        <dbReference type="Proteomes" id="UP000494363"/>
    </source>
</evidence>
<organism evidence="17 18">
    <name type="scientific">Paraburkholderia humisilvae</name>
    <dbReference type="NCBI Taxonomy" id="627669"/>
    <lineage>
        <taxon>Bacteria</taxon>
        <taxon>Pseudomonadati</taxon>
        <taxon>Pseudomonadota</taxon>
        <taxon>Betaproteobacteria</taxon>
        <taxon>Burkholderiales</taxon>
        <taxon>Burkholderiaceae</taxon>
        <taxon>Paraburkholderia</taxon>
    </lineage>
</organism>
<dbReference type="NCBIfam" id="NF008323">
    <property type="entry name" value="PRK11114.1-1"/>
    <property type="match status" value="1"/>
</dbReference>
<evidence type="ECO:0000256" key="1">
    <source>
        <dbReference type="ARBA" id="ARBA00002057"/>
    </source>
</evidence>
<proteinExistence type="inferred from homology"/>
<comment type="caution">
    <text evidence="15">Lacks conserved residue(s) required for the propagation of feature annotation.</text>
</comment>
<feature type="region of interest" description="Disordered" evidence="16">
    <location>
        <begin position="103"/>
        <end position="156"/>
    </location>
</feature>
<dbReference type="Proteomes" id="UP000494363">
    <property type="component" value="Unassembled WGS sequence"/>
</dbReference>
<evidence type="ECO:0000256" key="8">
    <source>
        <dbReference type="ARBA" id="ARBA00022519"/>
    </source>
</evidence>
<dbReference type="InterPro" id="IPR018513">
    <property type="entry name" value="Cell_synthase_bac"/>
</dbReference>
<feature type="compositionally biased region" description="Basic and acidic residues" evidence="16">
    <location>
        <begin position="1"/>
        <end position="29"/>
    </location>
</feature>
<protein>
    <recommendedName>
        <fullName evidence="6 15">Cyclic di-GMP-binding protein</fullName>
    </recommendedName>
    <alternativeName>
        <fullName evidence="14 15">Cellulose synthase regulatory subunit</fullName>
    </alternativeName>
</protein>
<comment type="function">
    <text evidence="1 15">Binds the cellulose synthase activator, bis-(3'-5') cyclic diguanylic acid (c-di-GMP).</text>
</comment>
<dbReference type="Pfam" id="PF03170">
    <property type="entry name" value="BcsB"/>
    <property type="match status" value="1"/>
</dbReference>
<feature type="transmembrane region" description="Helical" evidence="15">
    <location>
        <begin position="863"/>
        <end position="884"/>
    </location>
</feature>
<feature type="transmembrane region" description="Helical" evidence="15">
    <location>
        <begin position="55"/>
        <end position="75"/>
    </location>
</feature>
<dbReference type="GO" id="GO:0006011">
    <property type="term" value="P:UDP-alpha-D-glucose metabolic process"/>
    <property type="evidence" value="ECO:0007669"/>
    <property type="project" value="InterPro"/>
</dbReference>
<feature type="region of interest" description="Disordered" evidence="16">
    <location>
        <begin position="1"/>
        <end position="37"/>
    </location>
</feature>
<dbReference type="InterPro" id="IPR003920">
    <property type="entry name" value="Cell_synth_B"/>
</dbReference>
<dbReference type="NCBIfam" id="NF008327">
    <property type="entry name" value="PRK11114.2-1"/>
    <property type="match status" value="1"/>
</dbReference>
<keyword evidence="11 15" id="KW-0135">Cellulose biosynthesis</keyword>
<comment type="subunit">
    <text evidence="5 15">Tightly associated with the cellulose synthase catalytic subunit.</text>
</comment>
<evidence type="ECO:0000256" key="14">
    <source>
        <dbReference type="ARBA" id="ARBA00033444"/>
    </source>
</evidence>
<sequence>MRNMRRDDDARSDSFESIRHGSRDSRRCGGFESTASGLRRHAPCRVSRAAGAWRALLSSFAILGLGGALSVAQAAGPAAQPEAQQAAAAPLGAQAGVRQEAPVTALPTGTPPGSSTGSTSSATQSAGRSSGAASVNAASAAPAPLPGATAQPPLAEPVAPSLGAVRAGRDTMSTTADNGTLTNGVRRQVFTFEQLGALDPLQLHGVDSQNGVPFSVRADEVVTAATLHLIYSYSPSLLTNLSHLKVLVNGEVAATLPLPREQAGMLVARDIPLDPRLITEFNNLNVQLIAHYTQGCEDPASSALWGTVSNASTLDLTFSPLATPPDLGLLPLPFFDRRDIRRLELPFVFAAKPNAQTLEAAGIVASWFGSLARYRGALFPAQIDNPPQSGNAVVFATSDEHPAGVTLPTIDGPMLAIVERAAPARGKLLLVLGRDTRELKIAATALALGETALAGAVQTITHIDAPRAREPYDAPAWLPTDRPVSFGELTQPGELSVSGYNPDVIRVNLRVAPDLFTWRSKGIPIDLRYRFTARPAPDRSTLNINVDNTFVQSLRIPAQPSSMLDLGRYLNRLLPDHTAPAEREIYIPSHLLTSQAQLRFHFYYDMPKTGECQGQVIDNVRGEIDPNSTIDLSSFPHFMALPNLAAFANSGFPFTRLADLSETAVILPAQPGLADVSLYLMVMGRMGASTGYPVTGVTVGAPDDISRFADKDLLILGAPAQQPLLTTWEKSMPFSSDKDARRWQLSNASFRIADWWYGNRGGVRTAGRADLSLVNASGDAILTGFASPLRNGRSVVALIAAPGQSDADLMSALLDPDLVSQIQGGLTVVRGRALEVVSNGDVYYVGRLSPIQYLHWALSEHPLLLLFGGVIAALIIAALFYRLLRAIAARRLLD</sequence>
<evidence type="ECO:0000256" key="9">
    <source>
        <dbReference type="ARBA" id="ARBA00022636"/>
    </source>
</evidence>
<feature type="compositionally biased region" description="Low complexity" evidence="16">
    <location>
        <begin position="104"/>
        <end position="153"/>
    </location>
</feature>
<dbReference type="PRINTS" id="PR01440">
    <property type="entry name" value="CELLSNTHASEB"/>
</dbReference>
<dbReference type="EMBL" id="CADIKH010000006">
    <property type="protein sequence ID" value="CAB3751980.1"/>
    <property type="molecule type" value="Genomic_DNA"/>
</dbReference>
<dbReference type="RefSeq" id="WP_246355751.1">
    <property type="nucleotide sequence ID" value="NZ_CADIKH010000006.1"/>
</dbReference>
<keyword evidence="7 15" id="KW-1003">Cell membrane</keyword>
<evidence type="ECO:0000313" key="17">
    <source>
        <dbReference type="EMBL" id="CAB3751980.1"/>
    </source>
</evidence>
<name>A0A6J5DCL2_9BURK</name>
<accession>A0A6J5DCL2</accession>
<comment type="pathway">
    <text evidence="3 15">Glycan metabolism; bacterial cellulose biosynthesis.</text>
</comment>
<keyword evidence="10 15" id="KW-0812">Transmembrane</keyword>
<evidence type="ECO:0000256" key="10">
    <source>
        <dbReference type="ARBA" id="ARBA00022692"/>
    </source>
</evidence>
<gene>
    <name evidence="17" type="primary">bcsB</name>
    <name evidence="17" type="ORF">LMG29542_01628</name>
</gene>
<evidence type="ECO:0000256" key="2">
    <source>
        <dbReference type="ARBA" id="ARBA00004377"/>
    </source>
</evidence>
<dbReference type="PANTHER" id="PTHR39083:SF1">
    <property type="entry name" value="CYCLIC DI-GMP-BINDING PROTEIN"/>
    <property type="match status" value="1"/>
</dbReference>
<evidence type="ECO:0000256" key="3">
    <source>
        <dbReference type="ARBA" id="ARBA00005186"/>
    </source>
</evidence>
<reference evidence="17 18" key="1">
    <citation type="submission" date="2020-04" db="EMBL/GenBank/DDBJ databases">
        <authorList>
            <person name="De Canck E."/>
        </authorList>
    </citation>
    <scope>NUCLEOTIDE SEQUENCE [LARGE SCALE GENOMIC DNA]</scope>
    <source>
        <strain evidence="17 18">LMG 29542</strain>
    </source>
</reference>
<evidence type="ECO:0000256" key="7">
    <source>
        <dbReference type="ARBA" id="ARBA00022475"/>
    </source>
</evidence>
<keyword evidence="8 15" id="KW-0997">Cell inner membrane</keyword>
<comment type="similarity">
    <text evidence="4 15">Belongs to the AcsB/BcsB family.</text>
</comment>
<evidence type="ECO:0000256" key="4">
    <source>
        <dbReference type="ARBA" id="ARBA00010714"/>
    </source>
</evidence>
<dbReference type="Gene3D" id="2.60.120.260">
    <property type="entry name" value="Galactose-binding domain-like"/>
    <property type="match status" value="2"/>
</dbReference>
<evidence type="ECO:0000256" key="11">
    <source>
        <dbReference type="ARBA" id="ARBA00022916"/>
    </source>
</evidence>
<keyword evidence="13 15" id="KW-0472">Membrane</keyword>
<keyword evidence="12 15" id="KW-1133">Transmembrane helix</keyword>